<dbReference type="KEGG" id="sve:SVEN_6507"/>
<reference evidence="10 11" key="1">
    <citation type="journal article" date="2011" name="BMC Genomics">
        <title>Genome-wide analysis of the role of GlnR in Streptomyces venezuelae provides new insights into global nitrogen regulation in actinomycetes.</title>
        <authorList>
            <person name="Pullan S.T."/>
            <person name="Bibb M.J."/>
            <person name="Merrick M."/>
        </authorList>
    </citation>
    <scope>NUCLEOTIDE SEQUENCE [LARGE SCALE GENOMIC DNA]</scope>
    <source>
        <strain evidence="10">ATCC 10712</strain>
    </source>
</reference>
<protein>
    <recommendedName>
        <fullName evidence="12">DUF2029 domain-containing protein</fullName>
    </recommendedName>
</protein>
<keyword evidence="6 9" id="KW-0472">Membrane</keyword>
<dbReference type="PATRIC" id="fig|953739.5.peg.1724"/>
<dbReference type="Proteomes" id="UP000006854">
    <property type="component" value="Chromosome"/>
</dbReference>
<evidence type="ECO:0000313" key="10">
    <source>
        <dbReference type="EMBL" id="CCA59793.1"/>
    </source>
</evidence>
<dbReference type="HOGENOM" id="CLU_029930_0_0_11"/>
<dbReference type="Pfam" id="PF09594">
    <property type="entry name" value="GT87"/>
    <property type="match status" value="1"/>
</dbReference>
<feature type="transmembrane region" description="Helical" evidence="9">
    <location>
        <begin position="280"/>
        <end position="301"/>
    </location>
</feature>
<sequence>MPRIRPVPAVVLTSLLLFALTAGLAALLRGDAGGGAFLGGYLGAWALFVAAVVTLRSAPARAVVPLVVAGAVAVAAVGLVAGPRTSTDSYRYAWDGRVQAAGISPYDHAPADPELRPLRDAWLFPGAAACERGGAELAPLGDGGCTRINRPAVHTVYPPVAEGWFLLVHVLSPADARHKGLQTGAALLALAVTGVLVAALRRRGDPRRAALWAWCPAVPVEAVDNAHVDVLAVLFSVAALLVVARHRLAGGVLLGLAITSKLLPAVLLPGALSGVRRPRAALAVLAGAGVTVGALYLPYVLLSRSSVLGYLGGYAQEEGYDDAGAGGRYVLLRLVLPDSWAPPVAALALAVVAVAVWWRGDPERPWRGALVTTGTAFLLLTPGYSWYALLLIALVALDGRGEWLGVAVAGAVAYLLGGDAATAAYAVAAALPAGAAWVRRRARERPDRRPVRPPRPLPVRRGRAPQ</sequence>
<evidence type="ECO:0000256" key="7">
    <source>
        <dbReference type="ARBA" id="ARBA00024033"/>
    </source>
</evidence>
<keyword evidence="5 9" id="KW-1133">Transmembrane helix</keyword>
<feature type="transmembrane region" description="Helical" evidence="9">
    <location>
        <begin position="35"/>
        <end position="55"/>
    </location>
</feature>
<dbReference type="RefSeq" id="WP_015037688.1">
    <property type="nucleotide sequence ID" value="NC_018750.1"/>
</dbReference>
<evidence type="ECO:0008006" key="12">
    <source>
        <dbReference type="Google" id="ProtNLM"/>
    </source>
</evidence>
<comment type="subcellular location">
    <subcellularLocation>
        <location evidence="1">Cell membrane</location>
        <topology evidence="1">Multi-pass membrane protein</topology>
    </subcellularLocation>
</comment>
<evidence type="ECO:0000256" key="6">
    <source>
        <dbReference type="ARBA" id="ARBA00023136"/>
    </source>
</evidence>
<dbReference type="STRING" id="953739.SVEN_6507"/>
<evidence type="ECO:0000256" key="3">
    <source>
        <dbReference type="ARBA" id="ARBA00022679"/>
    </source>
</evidence>
<feature type="transmembrane region" description="Helical" evidence="9">
    <location>
        <begin position="62"/>
        <end position="82"/>
    </location>
</feature>
<dbReference type="InterPro" id="IPR018584">
    <property type="entry name" value="GT87"/>
</dbReference>
<feature type="transmembrane region" description="Helical" evidence="9">
    <location>
        <begin position="222"/>
        <end position="242"/>
    </location>
</feature>
<keyword evidence="3" id="KW-0808">Transferase</keyword>
<dbReference type="GO" id="GO:0005886">
    <property type="term" value="C:plasma membrane"/>
    <property type="evidence" value="ECO:0007669"/>
    <property type="project" value="UniProtKB-SubCell"/>
</dbReference>
<evidence type="ECO:0000256" key="4">
    <source>
        <dbReference type="ARBA" id="ARBA00022692"/>
    </source>
</evidence>
<accession>F2RG73</accession>
<gene>
    <name evidence="10" type="ordered locus">SVEN_6507</name>
</gene>
<keyword evidence="4 9" id="KW-0812">Transmembrane</keyword>
<organism evidence="10 11">
    <name type="scientific">Streptomyces venezuelae (strain ATCC 10712 / CBS 650.69 / DSM 40230 / JCM 4526 / NBRC 13096 / PD 04745)</name>
    <dbReference type="NCBI Taxonomy" id="953739"/>
    <lineage>
        <taxon>Bacteria</taxon>
        <taxon>Bacillati</taxon>
        <taxon>Actinomycetota</taxon>
        <taxon>Actinomycetes</taxon>
        <taxon>Kitasatosporales</taxon>
        <taxon>Streptomycetaceae</taxon>
        <taxon>Streptomyces</taxon>
    </lineage>
</organism>
<keyword evidence="2" id="KW-1003">Cell membrane</keyword>
<dbReference type="EMBL" id="FR845719">
    <property type="protein sequence ID" value="CCA59793.1"/>
    <property type="molecule type" value="Genomic_DNA"/>
</dbReference>
<dbReference type="eggNOG" id="COG1216">
    <property type="taxonomic scope" value="Bacteria"/>
</dbReference>
<comment type="similarity">
    <text evidence="7">Belongs to the glycosyltransferase 87 family.</text>
</comment>
<feature type="transmembrane region" description="Helical" evidence="9">
    <location>
        <begin position="248"/>
        <end position="268"/>
    </location>
</feature>
<dbReference type="AlphaFoldDB" id="F2RG73"/>
<evidence type="ECO:0000256" key="8">
    <source>
        <dbReference type="SAM" id="MobiDB-lite"/>
    </source>
</evidence>
<dbReference type="GO" id="GO:0016758">
    <property type="term" value="F:hexosyltransferase activity"/>
    <property type="evidence" value="ECO:0007669"/>
    <property type="project" value="InterPro"/>
</dbReference>
<feature type="transmembrane region" description="Helical" evidence="9">
    <location>
        <begin position="403"/>
        <end position="431"/>
    </location>
</feature>
<feature type="transmembrane region" description="Helical" evidence="9">
    <location>
        <begin position="340"/>
        <end position="358"/>
    </location>
</feature>
<dbReference type="OrthoDB" id="3362857at2"/>
<name>F2RG73_STRVP</name>
<evidence type="ECO:0000313" key="11">
    <source>
        <dbReference type="Proteomes" id="UP000006854"/>
    </source>
</evidence>
<keyword evidence="11" id="KW-1185">Reference proteome</keyword>
<feature type="transmembrane region" description="Helical" evidence="9">
    <location>
        <begin position="370"/>
        <end position="397"/>
    </location>
</feature>
<evidence type="ECO:0000256" key="1">
    <source>
        <dbReference type="ARBA" id="ARBA00004651"/>
    </source>
</evidence>
<feature type="transmembrane region" description="Helical" evidence="9">
    <location>
        <begin position="181"/>
        <end position="201"/>
    </location>
</feature>
<evidence type="ECO:0000256" key="2">
    <source>
        <dbReference type="ARBA" id="ARBA00022475"/>
    </source>
</evidence>
<evidence type="ECO:0000256" key="9">
    <source>
        <dbReference type="SAM" id="Phobius"/>
    </source>
</evidence>
<proteinExistence type="inferred from homology"/>
<evidence type="ECO:0000256" key="5">
    <source>
        <dbReference type="ARBA" id="ARBA00022989"/>
    </source>
</evidence>
<dbReference type="GeneID" id="51867033"/>
<feature type="region of interest" description="Disordered" evidence="8">
    <location>
        <begin position="443"/>
        <end position="466"/>
    </location>
</feature>